<keyword evidence="2 5" id="KW-0812">Transmembrane</keyword>
<feature type="transmembrane region" description="Helical" evidence="5">
    <location>
        <begin position="195"/>
        <end position="220"/>
    </location>
</feature>
<evidence type="ECO:0000259" key="6">
    <source>
        <dbReference type="Pfam" id="PF00916"/>
    </source>
</evidence>
<dbReference type="Proteomes" id="UP000030755">
    <property type="component" value="Unassembled WGS sequence"/>
</dbReference>
<feature type="domain" description="SLC26A/SulP transporter" evidence="6">
    <location>
        <begin position="142"/>
        <end position="376"/>
    </location>
</feature>
<dbReference type="HOGENOM" id="CLU_003182_9_5_1"/>
<evidence type="ECO:0000256" key="2">
    <source>
        <dbReference type="ARBA" id="ARBA00022692"/>
    </source>
</evidence>
<feature type="transmembrane region" description="Helical" evidence="5">
    <location>
        <begin position="370"/>
        <end position="403"/>
    </location>
</feature>
<protein>
    <submittedName>
        <fullName evidence="7">Sulfate transporter with GLY motif domain-containing protein</fullName>
    </submittedName>
</protein>
<evidence type="ECO:0000256" key="3">
    <source>
        <dbReference type="ARBA" id="ARBA00022989"/>
    </source>
</evidence>
<keyword evidence="8" id="KW-1185">Reference proteome</keyword>
<sequence>MAILWFIHQIQLWSWRKNYKFKDFNRDFICGLSLTVILIPQSMAYATLAGLPPVYGLYSSVVPSIVYSLLATSRHISFGPFALISMLVNEAVKNIQGDKIDNAMSLTLFVGLIQIIGSFLGLGRLSVVFTAPSSSGIPYESKSSPFSLIKQCIHILVSINQLKAEIFAMSLTSLIFLEVMKVLNKRWKERLIIPIPDVLIIIIVSTFTLSFTNFNFPIIGHIPSGIFSFRYPILSNFGSLTFNAIVISILSFSLSISVAMKFANDKNYAVSSNQELFSYGVSNMIGSFFSSYASCASLSRSSILVESGAVSPMASIISALAVSIVLVYFSFMFEKVPMYTLAVIVISALRPMLSQIFLIKAYFHSSKIDFVIWIVTFLTTITIDVIIGLAVGICISSISILYFKLSRKNYEVGVVMMDGVYKYGKLYEFIPLWAQRFKRVNGVRLYMVESEEIPLIKKESENENVLYLLESEKGNIENYDEERNLIRVSKGADNFLLTQVIGRKMQNYGSHNTTK</sequence>
<feature type="transmembrane region" description="Helical" evidence="5">
    <location>
        <begin position="240"/>
        <end position="264"/>
    </location>
</feature>
<dbReference type="InterPro" id="IPR011547">
    <property type="entry name" value="SLC26A/SulP_dom"/>
</dbReference>
<feature type="transmembrane region" description="Helical" evidence="5">
    <location>
        <begin position="338"/>
        <end position="358"/>
    </location>
</feature>
<feature type="transmembrane region" description="Helical" evidence="5">
    <location>
        <begin position="65"/>
        <end position="88"/>
    </location>
</feature>
<dbReference type="PANTHER" id="PTHR11814">
    <property type="entry name" value="SULFATE TRANSPORTER"/>
    <property type="match status" value="1"/>
</dbReference>
<proteinExistence type="predicted"/>
<dbReference type="OrthoDB" id="288203at2759"/>
<evidence type="ECO:0000313" key="8">
    <source>
        <dbReference type="Proteomes" id="UP000030755"/>
    </source>
</evidence>
<keyword evidence="4 5" id="KW-0472">Membrane</keyword>
<dbReference type="AlphaFoldDB" id="A0A075B1C4"/>
<evidence type="ECO:0000256" key="5">
    <source>
        <dbReference type="SAM" id="Phobius"/>
    </source>
</evidence>
<dbReference type="GO" id="GO:0008271">
    <property type="term" value="F:secondary active sulfate transmembrane transporter activity"/>
    <property type="evidence" value="ECO:0007669"/>
    <property type="project" value="InterPro"/>
</dbReference>
<feature type="transmembrane region" description="Helical" evidence="5">
    <location>
        <begin position="276"/>
        <end position="293"/>
    </location>
</feature>
<dbReference type="STRING" id="988480.A0A075B1C4"/>
<dbReference type="EMBL" id="KE560565">
    <property type="protein sequence ID" value="EPZ36396.1"/>
    <property type="molecule type" value="Genomic_DNA"/>
</dbReference>
<name>A0A075B1C4_ROZAC</name>
<keyword evidence="3 5" id="KW-1133">Transmembrane helix</keyword>
<gene>
    <name evidence="7" type="ORF">O9G_002897</name>
</gene>
<feature type="transmembrane region" description="Helical" evidence="5">
    <location>
        <begin position="100"/>
        <end position="122"/>
    </location>
</feature>
<dbReference type="InterPro" id="IPR018045">
    <property type="entry name" value="S04_transporter_CS"/>
</dbReference>
<dbReference type="OMA" id="HEAKEIN"/>
<feature type="domain" description="SLC26A/SulP transporter" evidence="6">
    <location>
        <begin position="24"/>
        <end position="130"/>
    </location>
</feature>
<comment type="subcellular location">
    <subcellularLocation>
        <location evidence="1">Membrane</location>
        <topology evidence="1">Multi-pass membrane protein</topology>
    </subcellularLocation>
</comment>
<dbReference type="GO" id="GO:0016020">
    <property type="term" value="C:membrane"/>
    <property type="evidence" value="ECO:0007669"/>
    <property type="project" value="UniProtKB-SubCell"/>
</dbReference>
<feature type="transmembrane region" description="Helical" evidence="5">
    <location>
        <begin position="166"/>
        <end position="183"/>
    </location>
</feature>
<accession>A0A075B1C4</accession>
<dbReference type="PROSITE" id="PS01130">
    <property type="entry name" value="SLC26A"/>
    <property type="match status" value="1"/>
</dbReference>
<evidence type="ECO:0000256" key="4">
    <source>
        <dbReference type="ARBA" id="ARBA00023136"/>
    </source>
</evidence>
<evidence type="ECO:0000256" key="1">
    <source>
        <dbReference type="ARBA" id="ARBA00004141"/>
    </source>
</evidence>
<dbReference type="InterPro" id="IPR001902">
    <property type="entry name" value="SLC26A/SulP_fam"/>
</dbReference>
<feature type="transmembrane region" description="Helical" evidence="5">
    <location>
        <begin position="313"/>
        <end position="331"/>
    </location>
</feature>
<organism evidence="7 8">
    <name type="scientific">Rozella allomycis (strain CSF55)</name>
    <dbReference type="NCBI Taxonomy" id="988480"/>
    <lineage>
        <taxon>Eukaryota</taxon>
        <taxon>Fungi</taxon>
        <taxon>Fungi incertae sedis</taxon>
        <taxon>Cryptomycota</taxon>
        <taxon>Cryptomycota incertae sedis</taxon>
        <taxon>Rozella</taxon>
    </lineage>
</organism>
<dbReference type="Pfam" id="PF00916">
    <property type="entry name" value="Sulfate_transp"/>
    <property type="match status" value="2"/>
</dbReference>
<reference evidence="7 8" key="1">
    <citation type="journal article" date="2013" name="Curr. Biol.">
        <title>Shared signatures of parasitism and phylogenomics unite Cryptomycota and microsporidia.</title>
        <authorList>
            <person name="James T.Y."/>
            <person name="Pelin A."/>
            <person name="Bonen L."/>
            <person name="Ahrendt S."/>
            <person name="Sain D."/>
            <person name="Corradi N."/>
            <person name="Stajich J.E."/>
        </authorList>
    </citation>
    <scope>NUCLEOTIDE SEQUENCE [LARGE SCALE GENOMIC DNA]</scope>
    <source>
        <strain evidence="7 8">CSF55</strain>
    </source>
</reference>
<evidence type="ECO:0000313" key="7">
    <source>
        <dbReference type="EMBL" id="EPZ36396.1"/>
    </source>
</evidence>